<feature type="region of interest" description="Disordered" evidence="1">
    <location>
        <begin position="84"/>
        <end position="113"/>
    </location>
</feature>
<dbReference type="Proteomes" id="UP001241169">
    <property type="component" value="Unassembled WGS sequence"/>
</dbReference>
<comment type="caution">
    <text evidence="2">The sequence shown here is derived from an EMBL/GenBank/DDBJ whole genome shotgun (WGS) entry which is preliminary data.</text>
</comment>
<evidence type="ECO:0000313" key="2">
    <source>
        <dbReference type="EMBL" id="KAK1531342.1"/>
    </source>
</evidence>
<proteinExistence type="predicted"/>
<dbReference type="GeneID" id="85379149"/>
<accession>A0ABQ9SAD0</accession>
<dbReference type="EMBL" id="MOPA01000009">
    <property type="protein sequence ID" value="KAK1531342.1"/>
    <property type="molecule type" value="Genomic_DNA"/>
</dbReference>
<sequence>MNLRRTVSGLGITDFKKMTPPYVPDAQKDPPGWWMPVPADQSMVTEGGTHLTLAVVMERGAPPPYSTQVPRLAERRRYWRSAPSFSSKEAGVPSTHAMRSLDIPPQTHSCHQPAGARLGRRVRSNWLGGGVVNGQRSNRQPAYSTTGQAHTSNQFESQHEHQEM</sequence>
<keyword evidence="3" id="KW-1185">Reference proteome</keyword>
<name>A0ABQ9SAD0_9PEZI</name>
<feature type="region of interest" description="Disordered" evidence="1">
    <location>
        <begin position="127"/>
        <end position="164"/>
    </location>
</feature>
<gene>
    <name evidence="2" type="ORF">CPAR01_10991</name>
</gene>
<feature type="compositionally biased region" description="Polar residues" evidence="1">
    <location>
        <begin position="134"/>
        <end position="156"/>
    </location>
</feature>
<evidence type="ECO:0000256" key="1">
    <source>
        <dbReference type="SAM" id="MobiDB-lite"/>
    </source>
</evidence>
<evidence type="ECO:0000313" key="3">
    <source>
        <dbReference type="Proteomes" id="UP001241169"/>
    </source>
</evidence>
<reference evidence="2 3" key="1">
    <citation type="submission" date="2016-10" db="EMBL/GenBank/DDBJ databases">
        <title>The genome sequence of Colletotrichum fioriniae PJ7.</title>
        <authorList>
            <person name="Baroncelli R."/>
        </authorList>
    </citation>
    <scope>NUCLEOTIDE SEQUENCE [LARGE SCALE GENOMIC DNA]</scope>
    <source>
        <strain evidence="2 3">IMI 384185</strain>
    </source>
</reference>
<organism evidence="2 3">
    <name type="scientific">Colletotrichum paranaense</name>
    <dbReference type="NCBI Taxonomy" id="1914294"/>
    <lineage>
        <taxon>Eukaryota</taxon>
        <taxon>Fungi</taxon>
        <taxon>Dikarya</taxon>
        <taxon>Ascomycota</taxon>
        <taxon>Pezizomycotina</taxon>
        <taxon>Sordariomycetes</taxon>
        <taxon>Hypocreomycetidae</taxon>
        <taxon>Glomerellales</taxon>
        <taxon>Glomerellaceae</taxon>
        <taxon>Colletotrichum</taxon>
        <taxon>Colletotrichum acutatum species complex</taxon>
    </lineage>
</organism>
<dbReference type="RefSeq" id="XP_060345598.1">
    <property type="nucleotide sequence ID" value="XM_060495250.1"/>
</dbReference>
<protein>
    <submittedName>
        <fullName evidence="2">Uncharacterized protein</fullName>
    </submittedName>
</protein>